<dbReference type="EMBL" id="ML977138">
    <property type="protein sequence ID" value="KAF1992108.1"/>
    <property type="molecule type" value="Genomic_DNA"/>
</dbReference>
<evidence type="ECO:0000256" key="2">
    <source>
        <dbReference type="ARBA" id="ARBA00023054"/>
    </source>
</evidence>
<dbReference type="OrthoDB" id="5430658at2759"/>
<keyword evidence="2" id="KW-0175">Coiled coil</keyword>
<feature type="compositionally biased region" description="Polar residues" evidence="3">
    <location>
        <begin position="90"/>
        <end position="101"/>
    </location>
</feature>
<feature type="compositionally biased region" description="Polar residues" evidence="3">
    <location>
        <begin position="19"/>
        <end position="40"/>
    </location>
</feature>
<protein>
    <recommendedName>
        <fullName evidence="6">SPT2-domain-containing protein</fullName>
    </recommendedName>
</protein>
<evidence type="ECO:0000313" key="4">
    <source>
        <dbReference type="EMBL" id="KAF1992108.1"/>
    </source>
</evidence>
<dbReference type="AlphaFoldDB" id="A0A6G1HGP4"/>
<gene>
    <name evidence="4" type="ORF">K402DRAFT_459294</name>
</gene>
<keyword evidence="5" id="KW-1185">Reference proteome</keyword>
<name>A0A6G1HGP4_9PEZI</name>
<evidence type="ECO:0000313" key="5">
    <source>
        <dbReference type="Proteomes" id="UP000800041"/>
    </source>
</evidence>
<dbReference type="Proteomes" id="UP000800041">
    <property type="component" value="Unassembled WGS sequence"/>
</dbReference>
<reference evidence="4" key="1">
    <citation type="journal article" date="2020" name="Stud. Mycol.">
        <title>101 Dothideomycetes genomes: a test case for predicting lifestyles and emergence of pathogens.</title>
        <authorList>
            <person name="Haridas S."/>
            <person name="Albert R."/>
            <person name="Binder M."/>
            <person name="Bloem J."/>
            <person name="Labutti K."/>
            <person name="Salamov A."/>
            <person name="Andreopoulos B."/>
            <person name="Baker S."/>
            <person name="Barry K."/>
            <person name="Bills G."/>
            <person name="Bluhm B."/>
            <person name="Cannon C."/>
            <person name="Castanera R."/>
            <person name="Culley D."/>
            <person name="Daum C."/>
            <person name="Ezra D."/>
            <person name="Gonzalez J."/>
            <person name="Henrissat B."/>
            <person name="Kuo A."/>
            <person name="Liang C."/>
            <person name="Lipzen A."/>
            <person name="Lutzoni F."/>
            <person name="Magnuson J."/>
            <person name="Mondo S."/>
            <person name="Nolan M."/>
            <person name="Ohm R."/>
            <person name="Pangilinan J."/>
            <person name="Park H.-J."/>
            <person name="Ramirez L."/>
            <person name="Alfaro M."/>
            <person name="Sun H."/>
            <person name="Tritt A."/>
            <person name="Yoshinaga Y."/>
            <person name="Zwiers L.-H."/>
            <person name="Turgeon B."/>
            <person name="Goodwin S."/>
            <person name="Spatafora J."/>
            <person name="Crous P."/>
            <person name="Grigoriev I."/>
        </authorList>
    </citation>
    <scope>NUCLEOTIDE SEQUENCE</scope>
    <source>
        <strain evidence="4">CBS 113979</strain>
    </source>
</reference>
<feature type="compositionally biased region" description="Basic and acidic residues" evidence="3">
    <location>
        <begin position="265"/>
        <end position="279"/>
    </location>
</feature>
<feature type="region of interest" description="Disordered" evidence="3">
    <location>
        <begin position="1"/>
        <end position="363"/>
    </location>
</feature>
<feature type="compositionally biased region" description="Basic and acidic residues" evidence="3">
    <location>
        <begin position="308"/>
        <end position="350"/>
    </location>
</feature>
<evidence type="ECO:0000256" key="3">
    <source>
        <dbReference type="SAM" id="MobiDB-lite"/>
    </source>
</evidence>
<feature type="compositionally biased region" description="Basic and acidic residues" evidence="3">
    <location>
        <begin position="212"/>
        <end position="226"/>
    </location>
</feature>
<organism evidence="4 5">
    <name type="scientific">Aulographum hederae CBS 113979</name>
    <dbReference type="NCBI Taxonomy" id="1176131"/>
    <lineage>
        <taxon>Eukaryota</taxon>
        <taxon>Fungi</taxon>
        <taxon>Dikarya</taxon>
        <taxon>Ascomycota</taxon>
        <taxon>Pezizomycotina</taxon>
        <taxon>Dothideomycetes</taxon>
        <taxon>Pleosporomycetidae</taxon>
        <taxon>Aulographales</taxon>
        <taxon>Aulographaceae</taxon>
    </lineage>
</organism>
<comment type="similarity">
    <text evidence="1">Belongs to the SPT2 family.</text>
</comment>
<dbReference type="Pfam" id="PF08243">
    <property type="entry name" value="SPT2"/>
    <property type="match status" value="1"/>
</dbReference>
<dbReference type="SMART" id="SM00784">
    <property type="entry name" value="SPT2"/>
    <property type="match status" value="1"/>
</dbReference>
<feature type="compositionally biased region" description="Low complexity" evidence="3">
    <location>
        <begin position="116"/>
        <end position="126"/>
    </location>
</feature>
<dbReference type="InterPro" id="IPR013256">
    <property type="entry name" value="Chromatin_SPT2"/>
</dbReference>
<evidence type="ECO:0008006" key="6">
    <source>
        <dbReference type="Google" id="ProtNLM"/>
    </source>
</evidence>
<accession>A0A6G1HGP4</accession>
<feature type="compositionally biased region" description="Basic and acidic residues" evidence="3">
    <location>
        <begin position="171"/>
        <end position="183"/>
    </location>
</feature>
<feature type="compositionally biased region" description="Acidic residues" evidence="3">
    <location>
        <begin position="289"/>
        <end position="306"/>
    </location>
</feature>
<sequence length="363" mass="38685">MSALRNALSSVGGGAASDPPSSTNKATQNTTQSGRPTNDAPTAPKRKADDSTGVGPNKAPRLIPKSQPASSSTPLTAKLPSDTPYRGTAQRPSLSANTQKPLSKPIPATPRPPPAASISRPKYAPTVPAPTPTAAPTKGSYADLMARAKANQTSAPVMGIKHKPVEPVMSRAERLKKIAESKKPGFSAKGSKSGSKSGSRNISRDASPMKGGDQKKGKDKKEKEPTGYRGTMRPSSSEPAYKGTMGGALAMHAKRTGPANTSRNSKTDSTAKKKQEPKGRYGGYVSWSDLDDAEEDEEDYESESDMEAGFHDVGREERLAEAAAKKEDEQATREEDELKRQKQEKKDRLAKLAAAQEAKKKRY</sequence>
<feature type="compositionally biased region" description="Low complexity" evidence="3">
    <location>
        <begin position="184"/>
        <end position="199"/>
    </location>
</feature>
<proteinExistence type="inferred from homology"/>
<evidence type="ECO:0000256" key="1">
    <source>
        <dbReference type="ARBA" id="ARBA00006461"/>
    </source>
</evidence>